<comment type="subcellular location">
    <subcellularLocation>
        <location evidence="1">Endoplasmic reticulum membrane</location>
        <topology evidence="1">Multi-pass membrane protein</topology>
    </subcellularLocation>
</comment>
<keyword evidence="5 10" id="KW-0812">Transmembrane</keyword>
<feature type="transmembrane region" description="Helical" evidence="10">
    <location>
        <begin position="415"/>
        <end position="435"/>
    </location>
</feature>
<dbReference type="InterPro" id="IPR009600">
    <property type="entry name" value="PIG-U"/>
</dbReference>
<comment type="pathway">
    <text evidence="2">Glycolipid biosynthesis; glycosylphosphatidylinositol-anchor biosynthesis.</text>
</comment>
<evidence type="ECO:0000256" key="3">
    <source>
        <dbReference type="ARBA" id="ARBA00010026"/>
    </source>
</evidence>
<feature type="transmembrane region" description="Helical" evidence="10">
    <location>
        <begin position="245"/>
        <end position="266"/>
    </location>
</feature>
<keyword evidence="6" id="KW-0256">Endoplasmic reticulum</keyword>
<evidence type="ECO:0000256" key="4">
    <source>
        <dbReference type="ARBA" id="ARBA00022502"/>
    </source>
</evidence>
<comment type="caution">
    <text evidence="11">The sequence shown here is derived from an EMBL/GenBank/DDBJ whole genome shotgun (WGS) entry which is preliminary data.</text>
</comment>
<feature type="transmembrane region" description="Helical" evidence="10">
    <location>
        <begin position="212"/>
        <end position="238"/>
    </location>
</feature>
<feature type="transmembrane region" description="Helical" evidence="10">
    <location>
        <begin position="286"/>
        <end position="304"/>
    </location>
</feature>
<dbReference type="PANTHER" id="PTHR13121">
    <property type="entry name" value="GPI TRANSAMIDASE COMPONENT PIG-U"/>
    <property type="match status" value="1"/>
</dbReference>
<name>A0AAD5SMP7_9FUNG</name>
<keyword evidence="12" id="KW-1185">Reference proteome</keyword>
<proteinExistence type="inferred from homology"/>
<evidence type="ECO:0000256" key="2">
    <source>
        <dbReference type="ARBA" id="ARBA00004687"/>
    </source>
</evidence>
<feature type="transmembrane region" description="Helical" evidence="10">
    <location>
        <begin position="107"/>
        <end position="130"/>
    </location>
</feature>
<feature type="compositionally biased region" description="Basic residues" evidence="9">
    <location>
        <begin position="1"/>
        <end position="11"/>
    </location>
</feature>
<evidence type="ECO:0000256" key="5">
    <source>
        <dbReference type="ARBA" id="ARBA00022692"/>
    </source>
</evidence>
<dbReference type="GO" id="GO:0016255">
    <property type="term" value="P:attachment of GPI anchor to protein"/>
    <property type="evidence" value="ECO:0007669"/>
    <property type="project" value="InterPro"/>
</dbReference>
<feature type="region of interest" description="Disordered" evidence="9">
    <location>
        <begin position="1"/>
        <end position="21"/>
    </location>
</feature>
<evidence type="ECO:0000313" key="11">
    <source>
        <dbReference type="EMBL" id="KAJ3054045.1"/>
    </source>
</evidence>
<organism evidence="11 12">
    <name type="scientific">Rhizophlyctis rosea</name>
    <dbReference type="NCBI Taxonomy" id="64517"/>
    <lineage>
        <taxon>Eukaryota</taxon>
        <taxon>Fungi</taxon>
        <taxon>Fungi incertae sedis</taxon>
        <taxon>Chytridiomycota</taxon>
        <taxon>Chytridiomycota incertae sedis</taxon>
        <taxon>Chytridiomycetes</taxon>
        <taxon>Rhizophlyctidales</taxon>
        <taxon>Rhizophlyctidaceae</taxon>
        <taxon>Rhizophlyctis</taxon>
    </lineage>
</organism>
<evidence type="ECO:0000256" key="6">
    <source>
        <dbReference type="ARBA" id="ARBA00022824"/>
    </source>
</evidence>
<evidence type="ECO:0000256" key="1">
    <source>
        <dbReference type="ARBA" id="ARBA00004477"/>
    </source>
</evidence>
<accession>A0AAD5SMP7</accession>
<feature type="transmembrane region" description="Helical" evidence="10">
    <location>
        <begin position="316"/>
        <end position="335"/>
    </location>
</feature>
<keyword evidence="8 10" id="KW-0472">Membrane</keyword>
<feature type="compositionally biased region" description="Basic and acidic residues" evidence="9">
    <location>
        <begin position="161"/>
        <end position="195"/>
    </location>
</feature>
<feature type="transmembrane region" description="Helical" evidence="10">
    <location>
        <begin position="369"/>
        <end position="385"/>
    </location>
</feature>
<reference evidence="11" key="1">
    <citation type="submission" date="2020-05" db="EMBL/GenBank/DDBJ databases">
        <title>Phylogenomic resolution of chytrid fungi.</title>
        <authorList>
            <person name="Stajich J.E."/>
            <person name="Amses K."/>
            <person name="Simmons R."/>
            <person name="Seto K."/>
            <person name="Myers J."/>
            <person name="Bonds A."/>
            <person name="Quandt C.A."/>
            <person name="Barry K."/>
            <person name="Liu P."/>
            <person name="Grigoriev I."/>
            <person name="Longcore J.E."/>
            <person name="James T.Y."/>
        </authorList>
    </citation>
    <scope>NUCLEOTIDE SEQUENCE</scope>
    <source>
        <strain evidence="11">JEL0318</strain>
    </source>
</reference>
<dbReference type="GO" id="GO:0042765">
    <property type="term" value="C:GPI-anchor transamidase complex"/>
    <property type="evidence" value="ECO:0007669"/>
    <property type="project" value="InterPro"/>
</dbReference>
<sequence length="487" mass="54753">MAAPAQRKHHPPNPSHSNISPPTLLPSPTALPLLNTALLVFLRYGLIFATDIPAILANRVEASTPVTSFKRLQEGLYLFRHGITPYDGSIYYQAPLLLPIFHFIPPFLHSTIFILLDIAVAYFLLQIAIYKSSCDTQEVWPKPVIVETKVVQGEALEGDDDVRKETEKAEEKNEPHVVEGDYDPKRDPTRPDDSSTRLSPHTIATLYLLNPYAIIACLAKSTQLFSSLGAVMGIYFATRGKLPPAMLCLAVATYLSFYPLVLLAPVALLLSDTRKTSVLNITTTSIPLFTVYLGGLLGVSYLLAGSWQFLSSTYGAILFVPDLTPNIGLFWYFFIEMFDHYRTFFLCVFQIFVFVFVVPISVKFRSHPLFVASLLMAIVAIFKSYPSVADTSIYTSLFLMHSELFKYMRNTYLAINGMVYASVLGPLFHHLWLYAGSGNANFFFAITLVWAMAQVFGILDACYAMQRREWDRRWPGLRVARVEVVHK</sequence>
<gene>
    <name evidence="11" type="ORF">HK097_002780</name>
</gene>
<dbReference type="AlphaFoldDB" id="A0AAD5SMP7"/>
<evidence type="ECO:0000256" key="9">
    <source>
        <dbReference type="SAM" id="MobiDB-lite"/>
    </source>
</evidence>
<dbReference type="PANTHER" id="PTHR13121:SF0">
    <property type="entry name" value="PHOSPHATIDYLINOSITOL GLYCAN ANCHOR BIOSYNTHESIS CLASS U PROTEIN"/>
    <property type="match status" value="1"/>
</dbReference>
<feature type="transmembrane region" description="Helical" evidence="10">
    <location>
        <begin position="341"/>
        <end position="362"/>
    </location>
</feature>
<feature type="transmembrane region" description="Helical" evidence="10">
    <location>
        <begin position="441"/>
        <end position="463"/>
    </location>
</feature>
<dbReference type="Pfam" id="PF06728">
    <property type="entry name" value="PIG-U"/>
    <property type="match status" value="1"/>
</dbReference>
<evidence type="ECO:0000256" key="10">
    <source>
        <dbReference type="SAM" id="Phobius"/>
    </source>
</evidence>
<protein>
    <submittedName>
        <fullName evidence="11">Uncharacterized protein</fullName>
    </submittedName>
</protein>
<feature type="region of interest" description="Disordered" evidence="9">
    <location>
        <begin position="156"/>
        <end position="197"/>
    </location>
</feature>
<keyword evidence="7 10" id="KW-1133">Transmembrane helix</keyword>
<evidence type="ECO:0000313" key="12">
    <source>
        <dbReference type="Proteomes" id="UP001212841"/>
    </source>
</evidence>
<comment type="similarity">
    <text evidence="3">Belongs to the PIGU family.</text>
</comment>
<keyword evidence="4" id="KW-0337">GPI-anchor biosynthesis</keyword>
<evidence type="ECO:0000256" key="7">
    <source>
        <dbReference type="ARBA" id="ARBA00022989"/>
    </source>
</evidence>
<dbReference type="EMBL" id="JADGJD010000162">
    <property type="protein sequence ID" value="KAJ3054045.1"/>
    <property type="molecule type" value="Genomic_DNA"/>
</dbReference>
<dbReference type="GO" id="GO:0006506">
    <property type="term" value="P:GPI anchor biosynthetic process"/>
    <property type="evidence" value="ECO:0007669"/>
    <property type="project" value="UniProtKB-KW"/>
</dbReference>
<evidence type="ECO:0000256" key="8">
    <source>
        <dbReference type="ARBA" id="ARBA00023136"/>
    </source>
</evidence>
<dbReference type="Proteomes" id="UP001212841">
    <property type="component" value="Unassembled WGS sequence"/>
</dbReference>